<dbReference type="EMBL" id="JAUIZM010000005">
    <property type="protein sequence ID" value="KAK1385282.1"/>
    <property type="molecule type" value="Genomic_DNA"/>
</dbReference>
<sequence length="110" mass="12942">MRHAASEGRLPDSDEFGNFTESAGFRKFWELFGIHQVKRSNVTKKLRLQCILSKRKTAYYSKFAIGDIVDKLTTLNKDVLGVPAVLERKRLCLIQPNFGRRQRFKYFWWA</sequence>
<dbReference type="AlphaFoldDB" id="A0AAD8IG62"/>
<name>A0AAD8IG62_9APIA</name>
<reference evidence="1" key="1">
    <citation type="submission" date="2023-02" db="EMBL/GenBank/DDBJ databases">
        <title>Genome of toxic invasive species Heracleum sosnowskyi carries increased number of genes despite the absence of recent whole-genome duplications.</title>
        <authorList>
            <person name="Schelkunov M."/>
            <person name="Shtratnikova V."/>
            <person name="Makarenko M."/>
            <person name="Klepikova A."/>
            <person name="Omelchenko D."/>
            <person name="Novikova G."/>
            <person name="Obukhova E."/>
            <person name="Bogdanov V."/>
            <person name="Penin A."/>
            <person name="Logacheva M."/>
        </authorList>
    </citation>
    <scope>NUCLEOTIDE SEQUENCE</scope>
    <source>
        <strain evidence="1">Hsosn_3</strain>
        <tissue evidence="1">Leaf</tissue>
    </source>
</reference>
<organism evidence="1 2">
    <name type="scientific">Heracleum sosnowskyi</name>
    <dbReference type="NCBI Taxonomy" id="360622"/>
    <lineage>
        <taxon>Eukaryota</taxon>
        <taxon>Viridiplantae</taxon>
        <taxon>Streptophyta</taxon>
        <taxon>Embryophyta</taxon>
        <taxon>Tracheophyta</taxon>
        <taxon>Spermatophyta</taxon>
        <taxon>Magnoliopsida</taxon>
        <taxon>eudicotyledons</taxon>
        <taxon>Gunneridae</taxon>
        <taxon>Pentapetalae</taxon>
        <taxon>asterids</taxon>
        <taxon>campanulids</taxon>
        <taxon>Apiales</taxon>
        <taxon>Apiaceae</taxon>
        <taxon>Apioideae</taxon>
        <taxon>apioid superclade</taxon>
        <taxon>Tordylieae</taxon>
        <taxon>Tordyliinae</taxon>
        <taxon>Heracleum</taxon>
    </lineage>
</organism>
<reference evidence="1" key="2">
    <citation type="submission" date="2023-05" db="EMBL/GenBank/DDBJ databases">
        <authorList>
            <person name="Schelkunov M.I."/>
        </authorList>
    </citation>
    <scope>NUCLEOTIDE SEQUENCE</scope>
    <source>
        <strain evidence="1">Hsosn_3</strain>
        <tissue evidence="1">Leaf</tissue>
    </source>
</reference>
<keyword evidence="2" id="KW-1185">Reference proteome</keyword>
<proteinExistence type="predicted"/>
<evidence type="ECO:0000313" key="2">
    <source>
        <dbReference type="Proteomes" id="UP001237642"/>
    </source>
</evidence>
<accession>A0AAD8IG62</accession>
<protein>
    <submittedName>
        <fullName evidence="1">Uncharacterized protein</fullName>
    </submittedName>
</protein>
<comment type="caution">
    <text evidence="1">The sequence shown here is derived from an EMBL/GenBank/DDBJ whole genome shotgun (WGS) entry which is preliminary data.</text>
</comment>
<dbReference type="Proteomes" id="UP001237642">
    <property type="component" value="Unassembled WGS sequence"/>
</dbReference>
<gene>
    <name evidence="1" type="ORF">POM88_023017</name>
</gene>
<evidence type="ECO:0000313" key="1">
    <source>
        <dbReference type="EMBL" id="KAK1385282.1"/>
    </source>
</evidence>